<evidence type="ECO:0000259" key="7">
    <source>
        <dbReference type="SMART" id="SM00446"/>
    </source>
</evidence>
<comment type="function">
    <text evidence="4">Implicated in a number of cellular processes, including proliferation, differentiation, caspase-dependent and caspase-independent apoptosis, suppression of transformation (tumor suppressor), inhibition of protein phosphatase 2A, regulation of mRNA trafficking and stability, and inhibition of acetyltransferases as part of the INHAT (inhibitor of histone acetyltransferases) complex.</text>
</comment>
<feature type="domain" description="U2A'/phosphoprotein 32 family A C-terminal" evidence="7">
    <location>
        <begin position="132"/>
        <end position="150"/>
    </location>
</feature>
<proteinExistence type="inferred from homology"/>
<name>A0A7M7QKJ5_NASVI</name>
<dbReference type="Pfam" id="PF14580">
    <property type="entry name" value="LRR_9"/>
    <property type="match status" value="1"/>
</dbReference>
<organism evidence="8 9">
    <name type="scientific">Nasonia vitripennis</name>
    <name type="common">Parasitic wasp</name>
    <dbReference type="NCBI Taxonomy" id="7425"/>
    <lineage>
        <taxon>Eukaryota</taxon>
        <taxon>Metazoa</taxon>
        <taxon>Ecdysozoa</taxon>
        <taxon>Arthropoda</taxon>
        <taxon>Hexapoda</taxon>
        <taxon>Insecta</taxon>
        <taxon>Pterygota</taxon>
        <taxon>Neoptera</taxon>
        <taxon>Endopterygota</taxon>
        <taxon>Hymenoptera</taxon>
        <taxon>Apocrita</taxon>
        <taxon>Proctotrupomorpha</taxon>
        <taxon>Chalcidoidea</taxon>
        <taxon>Pteromalidae</taxon>
        <taxon>Pteromalinae</taxon>
        <taxon>Nasonia</taxon>
    </lineage>
</organism>
<keyword evidence="2" id="KW-0677">Repeat</keyword>
<dbReference type="Gene3D" id="3.80.10.10">
    <property type="entry name" value="Ribonuclease Inhibitor"/>
    <property type="match status" value="1"/>
</dbReference>
<dbReference type="OrthoDB" id="2160613at2759"/>
<keyword evidence="9" id="KW-1185">Reference proteome</keyword>
<feature type="compositionally biased region" description="Acidic residues" evidence="6">
    <location>
        <begin position="214"/>
        <end position="248"/>
    </location>
</feature>
<dbReference type="AlphaFoldDB" id="A0A7M7QKJ5"/>
<feature type="compositionally biased region" description="Acidic residues" evidence="6">
    <location>
        <begin position="157"/>
        <end position="185"/>
    </location>
</feature>
<dbReference type="SUPFAM" id="SSF52058">
    <property type="entry name" value="L domain-like"/>
    <property type="match status" value="1"/>
</dbReference>
<dbReference type="RefSeq" id="XP_031788280.1">
    <property type="nucleotide sequence ID" value="XM_031932420.2"/>
</dbReference>
<dbReference type="SMART" id="SM00446">
    <property type="entry name" value="LRRcap"/>
    <property type="match status" value="1"/>
</dbReference>
<dbReference type="PANTHER" id="PTHR11375:SF0">
    <property type="entry name" value="ACIDIC LEUCINE-RICH NUCLEAR PHOSPHOPROTEIN 32 FAMILY MEMBER A"/>
    <property type="match status" value="1"/>
</dbReference>
<dbReference type="PROSITE" id="PS51450">
    <property type="entry name" value="LRR"/>
    <property type="match status" value="2"/>
</dbReference>
<dbReference type="InParanoid" id="A0A7M7QKJ5"/>
<sequence>MEDTTRTGGMEKRIELEKRGRKPAEITEFVLDNCRSTNIVGLTDEFVALESLSLINVGLTSLKGFPKLPNLKKLELSDNRISSGLNLLHTSPKLTHLNLSGNKIKDLDTLQPLKEFKNLKSLDLFNNEATNMDNYREKVFSLIPSLRYLDGYDIDDCEVDSDGEDDEVNGNDDGDGDANEDDSEEVFFLSASDEEDEDDLEDGGVLLDSVYKDLEDESDEEDYVVEADEEEDDYEYEDEEDEQEEQQQEDSSPARGKKRKHEDGVESGN</sequence>
<dbReference type="GeneID" id="100123297"/>
<dbReference type="FunFam" id="3.80.10.10:FF:000003">
    <property type="entry name" value="Acidic leucine-rich nuclear phosphoprotein 32 family member A"/>
    <property type="match status" value="1"/>
</dbReference>
<dbReference type="CTD" id="37043"/>
<accession>A0A7M7QKJ5</accession>
<dbReference type="InterPro" id="IPR001611">
    <property type="entry name" value="Leu-rich_rpt"/>
</dbReference>
<dbReference type="InterPro" id="IPR045081">
    <property type="entry name" value="AN32"/>
</dbReference>
<evidence type="ECO:0000256" key="2">
    <source>
        <dbReference type="ARBA" id="ARBA00022737"/>
    </source>
</evidence>
<dbReference type="EnsemblMetazoa" id="XM_031932420">
    <property type="protein sequence ID" value="XP_031788280"/>
    <property type="gene ID" value="LOC100123297"/>
</dbReference>
<dbReference type="GO" id="GO:0042393">
    <property type="term" value="F:histone binding"/>
    <property type="evidence" value="ECO:0007669"/>
    <property type="project" value="TreeGrafter"/>
</dbReference>
<evidence type="ECO:0000256" key="1">
    <source>
        <dbReference type="ARBA" id="ARBA00022614"/>
    </source>
</evidence>
<feature type="region of interest" description="Disordered" evidence="6">
    <location>
        <begin position="157"/>
        <end position="269"/>
    </location>
</feature>
<keyword evidence="1" id="KW-0433">Leucine-rich repeat</keyword>
<dbReference type="FunCoup" id="A0A7M7QKJ5">
    <property type="interactions" value="1960"/>
</dbReference>
<dbReference type="SMR" id="A0A7M7QKJ5"/>
<dbReference type="InterPro" id="IPR032675">
    <property type="entry name" value="LRR_dom_sf"/>
</dbReference>
<dbReference type="Proteomes" id="UP000002358">
    <property type="component" value="Chromosome 5"/>
</dbReference>
<evidence type="ECO:0000256" key="3">
    <source>
        <dbReference type="ARBA" id="ARBA00025777"/>
    </source>
</evidence>
<dbReference type="GO" id="GO:0005634">
    <property type="term" value="C:nucleus"/>
    <property type="evidence" value="ECO:0007669"/>
    <property type="project" value="TreeGrafter"/>
</dbReference>
<dbReference type="PANTHER" id="PTHR11375">
    <property type="entry name" value="ACIDIC LEUCINE-RICH NUCLEAR PHOSPHOPROTEIN 32"/>
    <property type="match status" value="1"/>
</dbReference>
<reference evidence="8" key="1">
    <citation type="submission" date="2021-01" db="UniProtKB">
        <authorList>
            <consortium name="EnsemblMetazoa"/>
        </authorList>
    </citation>
    <scope>IDENTIFICATION</scope>
</reference>
<protein>
    <recommendedName>
        <fullName evidence="5">Acidic leucine-rich nuclear phosphoprotein 32 family member A</fullName>
    </recommendedName>
</protein>
<evidence type="ECO:0000256" key="6">
    <source>
        <dbReference type="SAM" id="MobiDB-lite"/>
    </source>
</evidence>
<evidence type="ECO:0000256" key="4">
    <source>
        <dbReference type="ARBA" id="ARBA00056686"/>
    </source>
</evidence>
<evidence type="ECO:0000313" key="9">
    <source>
        <dbReference type="Proteomes" id="UP000002358"/>
    </source>
</evidence>
<evidence type="ECO:0000313" key="8">
    <source>
        <dbReference type="EnsemblMetazoa" id="XP_031788280"/>
    </source>
</evidence>
<comment type="similarity">
    <text evidence="3">Belongs to the ANP32 family.</text>
</comment>
<evidence type="ECO:0000256" key="5">
    <source>
        <dbReference type="ARBA" id="ARBA00067860"/>
    </source>
</evidence>
<feature type="compositionally biased region" description="Acidic residues" evidence="6">
    <location>
        <begin position="192"/>
        <end position="202"/>
    </location>
</feature>
<dbReference type="InterPro" id="IPR003603">
    <property type="entry name" value="U2A'_phosphoprotein32A_C"/>
</dbReference>